<accession>A0A941CSZ8</accession>
<dbReference type="InterPro" id="IPR009936">
    <property type="entry name" value="DUF1468"/>
</dbReference>
<dbReference type="Proteomes" id="UP000675431">
    <property type="component" value="Unassembled WGS sequence"/>
</dbReference>
<dbReference type="RefSeq" id="WP_212367028.1">
    <property type="nucleotide sequence ID" value="NZ_JAGSIE010000002.1"/>
</dbReference>
<sequence length="160" mass="17760">MGELIVAIALVVLSILIYTQTDDLPSMNESQLDAGSFPQFVAILLGGLSLILAIKQIIVLVKARQQNSETSIKEQLLYIVKEHQLVFITLALLFLYILAIQILGFILSSIIFMIITALVIGPRTKKSIVTVSSIAVILTLSLYFFFQNVLQVRFPTGIFF</sequence>
<feature type="transmembrane region" description="Helical" evidence="1">
    <location>
        <begin position="76"/>
        <end position="96"/>
    </location>
</feature>
<gene>
    <name evidence="3" type="ORF">KC820_00275</name>
</gene>
<keyword evidence="1" id="KW-1133">Transmembrane helix</keyword>
<feature type="transmembrane region" description="Helical" evidence="1">
    <location>
        <begin position="102"/>
        <end position="121"/>
    </location>
</feature>
<comment type="caution">
    <text evidence="3">The sequence shown here is derived from an EMBL/GenBank/DDBJ whole genome shotgun (WGS) entry which is preliminary data.</text>
</comment>
<dbReference type="AlphaFoldDB" id="A0A941CSZ8"/>
<evidence type="ECO:0000313" key="3">
    <source>
        <dbReference type="EMBL" id="MBR7552576.1"/>
    </source>
</evidence>
<feature type="domain" description="DUF1468" evidence="2">
    <location>
        <begin position="5"/>
        <end position="155"/>
    </location>
</feature>
<dbReference type="Pfam" id="PF07331">
    <property type="entry name" value="TctB"/>
    <property type="match status" value="1"/>
</dbReference>
<keyword evidence="1" id="KW-0472">Membrane</keyword>
<keyword evidence="4" id="KW-1185">Reference proteome</keyword>
<feature type="transmembrane region" description="Helical" evidence="1">
    <location>
        <begin position="128"/>
        <end position="146"/>
    </location>
</feature>
<keyword evidence="1" id="KW-0812">Transmembrane</keyword>
<reference evidence="3 4" key="1">
    <citation type="submission" date="2021-04" db="EMBL/GenBank/DDBJ databases">
        <title>Allobacillus sp. nov. SKP8-2 isolated from shrimp paste.</title>
        <authorList>
            <person name="Tanasupawat S."/>
            <person name="Yiamsombat S."/>
            <person name="Kanchanasin P."/>
            <person name="Kuncharoen N."/>
        </authorList>
    </citation>
    <scope>NUCLEOTIDE SEQUENCE [LARGE SCALE GENOMIC DNA]</scope>
    <source>
        <strain evidence="3 4">SKP8-2</strain>
    </source>
</reference>
<name>A0A941CSZ8_9BACI</name>
<evidence type="ECO:0000259" key="2">
    <source>
        <dbReference type="Pfam" id="PF07331"/>
    </source>
</evidence>
<protein>
    <submittedName>
        <fullName evidence="3">Tripartite tricarboxylate transporter TctB family protein</fullName>
    </submittedName>
</protein>
<dbReference type="EMBL" id="JAGSIE010000002">
    <property type="protein sequence ID" value="MBR7552576.1"/>
    <property type="molecule type" value="Genomic_DNA"/>
</dbReference>
<evidence type="ECO:0000256" key="1">
    <source>
        <dbReference type="SAM" id="Phobius"/>
    </source>
</evidence>
<evidence type="ECO:0000313" key="4">
    <source>
        <dbReference type="Proteomes" id="UP000675431"/>
    </source>
</evidence>
<proteinExistence type="predicted"/>
<organism evidence="3 4">
    <name type="scientific">Allobacillus saliphilus</name>
    <dbReference type="NCBI Taxonomy" id="2912308"/>
    <lineage>
        <taxon>Bacteria</taxon>
        <taxon>Bacillati</taxon>
        <taxon>Bacillota</taxon>
        <taxon>Bacilli</taxon>
        <taxon>Bacillales</taxon>
        <taxon>Bacillaceae</taxon>
        <taxon>Allobacillus</taxon>
    </lineage>
</organism>
<feature type="transmembrane region" description="Helical" evidence="1">
    <location>
        <begin position="37"/>
        <end position="55"/>
    </location>
</feature>